<name>A0A5C3NSG6_9APHY</name>
<keyword evidence="2" id="KW-1185">Reference proteome</keyword>
<proteinExistence type="predicted"/>
<feature type="non-terminal residue" evidence="1">
    <location>
        <position position="1"/>
    </location>
</feature>
<accession>A0A5C3NSG6</accession>
<reference evidence="1 2" key="1">
    <citation type="journal article" date="2019" name="Nat. Ecol. Evol.">
        <title>Megaphylogeny resolves global patterns of mushroom evolution.</title>
        <authorList>
            <person name="Varga T."/>
            <person name="Krizsan K."/>
            <person name="Foldi C."/>
            <person name="Dima B."/>
            <person name="Sanchez-Garcia M."/>
            <person name="Sanchez-Ramirez S."/>
            <person name="Szollosi G.J."/>
            <person name="Szarkandi J.G."/>
            <person name="Papp V."/>
            <person name="Albert L."/>
            <person name="Andreopoulos W."/>
            <person name="Angelini C."/>
            <person name="Antonin V."/>
            <person name="Barry K.W."/>
            <person name="Bougher N.L."/>
            <person name="Buchanan P."/>
            <person name="Buyck B."/>
            <person name="Bense V."/>
            <person name="Catcheside P."/>
            <person name="Chovatia M."/>
            <person name="Cooper J."/>
            <person name="Damon W."/>
            <person name="Desjardin D."/>
            <person name="Finy P."/>
            <person name="Geml J."/>
            <person name="Haridas S."/>
            <person name="Hughes K."/>
            <person name="Justo A."/>
            <person name="Karasinski D."/>
            <person name="Kautmanova I."/>
            <person name="Kiss B."/>
            <person name="Kocsube S."/>
            <person name="Kotiranta H."/>
            <person name="LaButti K.M."/>
            <person name="Lechner B.E."/>
            <person name="Liimatainen K."/>
            <person name="Lipzen A."/>
            <person name="Lukacs Z."/>
            <person name="Mihaltcheva S."/>
            <person name="Morgado L.N."/>
            <person name="Niskanen T."/>
            <person name="Noordeloos M.E."/>
            <person name="Ohm R.A."/>
            <person name="Ortiz-Santana B."/>
            <person name="Ovrebo C."/>
            <person name="Racz N."/>
            <person name="Riley R."/>
            <person name="Savchenko A."/>
            <person name="Shiryaev A."/>
            <person name="Soop K."/>
            <person name="Spirin V."/>
            <person name="Szebenyi C."/>
            <person name="Tomsovsky M."/>
            <person name="Tulloss R.E."/>
            <person name="Uehling J."/>
            <person name="Grigoriev I.V."/>
            <person name="Vagvolgyi C."/>
            <person name="Papp T."/>
            <person name="Martin F.M."/>
            <person name="Miettinen O."/>
            <person name="Hibbett D.S."/>
            <person name="Nagy L.G."/>
        </authorList>
    </citation>
    <scope>NUCLEOTIDE SEQUENCE [LARGE SCALE GENOMIC DNA]</scope>
    <source>
        <strain evidence="1 2">HHB13444</strain>
    </source>
</reference>
<dbReference type="STRING" id="1314778.A0A5C3NSG6"/>
<evidence type="ECO:0000313" key="2">
    <source>
        <dbReference type="Proteomes" id="UP000308197"/>
    </source>
</evidence>
<protein>
    <recommendedName>
        <fullName evidence="3">F-box domain-containing protein</fullName>
    </recommendedName>
</protein>
<evidence type="ECO:0000313" key="1">
    <source>
        <dbReference type="EMBL" id="TFK78930.1"/>
    </source>
</evidence>
<dbReference type="AlphaFoldDB" id="A0A5C3NSG6"/>
<dbReference type="Proteomes" id="UP000308197">
    <property type="component" value="Unassembled WGS sequence"/>
</dbReference>
<dbReference type="InParanoid" id="A0A5C3NSG6"/>
<feature type="non-terminal residue" evidence="1">
    <location>
        <position position="387"/>
    </location>
</feature>
<sequence>LFADTVMTVVVVYDSILSFCSPAVMLRLARVCRTTYAAVQDYMRITYSCNINRRLSHFFDDPLAFRSLQAQTGTLIAGSFALQFFDRSGIPKAGLDILVHMRHRREVGRWLISAGYRFVPAPYQNQDFEVTIFNSIGLAPGAMTALDGVASVMTFQRTSDAQKTKTVKLVVAANAPMEVVLSSHSTCTMNVISYESAYCLFPRATLEERITLLSSSTKGIYRNRSEALAKYMERGFNVILTMPANSGRFSGTHFAFPSGWRWVDDNISWVVQLDTSGISHPRPLNSHSSPMLHDPVSVTNWNMRYNQPKGVVMQFSTVNSDLLGYSYLIGDQDLFAYLTRYLTNCLQTERDRLGGNAREWSLFDSDLPRVCREFVYTMGARRMSCMR</sequence>
<organism evidence="1 2">
    <name type="scientific">Polyporus arcularius HHB13444</name>
    <dbReference type="NCBI Taxonomy" id="1314778"/>
    <lineage>
        <taxon>Eukaryota</taxon>
        <taxon>Fungi</taxon>
        <taxon>Dikarya</taxon>
        <taxon>Basidiomycota</taxon>
        <taxon>Agaricomycotina</taxon>
        <taxon>Agaricomycetes</taxon>
        <taxon>Polyporales</taxon>
        <taxon>Polyporaceae</taxon>
        <taxon>Polyporus</taxon>
    </lineage>
</organism>
<gene>
    <name evidence="1" type="ORF">K466DRAFT_440461</name>
</gene>
<dbReference type="EMBL" id="ML212254">
    <property type="protein sequence ID" value="TFK78930.1"/>
    <property type="molecule type" value="Genomic_DNA"/>
</dbReference>
<evidence type="ECO:0008006" key="3">
    <source>
        <dbReference type="Google" id="ProtNLM"/>
    </source>
</evidence>